<keyword evidence="2" id="KW-1185">Reference proteome</keyword>
<comment type="caution">
    <text evidence="1">The sequence shown here is derived from an EMBL/GenBank/DDBJ whole genome shotgun (WGS) entry which is preliminary data.</text>
</comment>
<organism evidence="1 2">
    <name type="scientific">Volvox africanus</name>
    <dbReference type="NCBI Taxonomy" id="51714"/>
    <lineage>
        <taxon>Eukaryota</taxon>
        <taxon>Viridiplantae</taxon>
        <taxon>Chlorophyta</taxon>
        <taxon>core chlorophytes</taxon>
        <taxon>Chlorophyceae</taxon>
        <taxon>CS clade</taxon>
        <taxon>Chlamydomonadales</taxon>
        <taxon>Volvocaceae</taxon>
        <taxon>Volvox</taxon>
    </lineage>
</organism>
<evidence type="ECO:0000313" key="1">
    <source>
        <dbReference type="EMBL" id="GIL67864.1"/>
    </source>
</evidence>
<name>A0A8J4BT24_9CHLO</name>
<evidence type="ECO:0000313" key="2">
    <source>
        <dbReference type="Proteomes" id="UP000747399"/>
    </source>
</evidence>
<dbReference type="Proteomes" id="UP000747399">
    <property type="component" value="Unassembled WGS sequence"/>
</dbReference>
<dbReference type="EMBL" id="BNCO01000105">
    <property type="protein sequence ID" value="GIL67864.1"/>
    <property type="molecule type" value="Genomic_DNA"/>
</dbReference>
<sequence length="199" mass="20650">MDFHHPTALANQLDALATDQRHLFPPAARCIRARMRCRSASASSLAFRSSSTTSALCRAYSRWIRSAAFGSAEISIAVEPRPAPSGSAPTGTNTIPWLAPGRWVNRAAFGGATECKAPMLNGLTPSSGGVLGSDSPAAAPYNGVSGWLIPLKDSYNNGSAYTAETCGCCCCCRARTAAACAASDAAISRLVPLPLTLLT</sequence>
<accession>A0A8J4BT24</accession>
<proteinExistence type="predicted"/>
<gene>
    <name evidence="1" type="ORF">Vafri_21143</name>
</gene>
<reference evidence="1" key="1">
    <citation type="journal article" date="2021" name="Proc. Natl. Acad. Sci. U.S.A.">
        <title>Three genomes in the algal genus Volvox reveal the fate of a haploid sex-determining region after a transition to homothallism.</title>
        <authorList>
            <person name="Yamamoto K."/>
            <person name="Hamaji T."/>
            <person name="Kawai-Toyooka H."/>
            <person name="Matsuzaki R."/>
            <person name="Takahashi F."/>
            <person name="Nishimura Y."/>
            <person name="Kawachi M."/>
            <person name="Noguchi H."/>
            <person name="Minakuchi Y."/>
            <person name="Umen J.G."/>
            <person name="Toyoda A."/>
            <person name="Nozaki H."/>
        </authorList>
    </citation>
    <scope>NUCLEOTIDE SEQUENCE</scope>
    <source>
        <strain evidence="1">NIES-3780</strain>
    </source>
</reference>
<dbReference type="AlphaFoldDB" id="A0A8J4BT24"/>
<protein>
    <submittedName>
        <fullName evidence="1">Uncharacterized protein</fullName>
    </submittedName>
</protein>